<accession>A0A919W8F0</accession>
<protein>
    <submittedName>
        <fullName evidence="1">Uncharacterized protein</fullName>
    </submittedName>
</protein>
<evidence type="ECO:0000313" key="2">
    <source>
        <dbReference type="Proteomes" id="UP000677082"/>
    </source>
</evidence>
<dbReference type="Proteomes" id="UP000677082">
    <property type="component" value="Unassembled WGS sequence"/>
</dbReference>
<dbReference type="EMBL" id="BOQN01000067">
    <property type="protein sequence ID" value="GIM93516.1"/>
    <property type="molecule type" value="Genomic_DNA"/>
</dbReference>
<sequence length="111" mass="12148">MRLAPDLSAMALANLQQLSTGEQEVAVLGRRLAATVRARDRSDRWVVPEDNDSALKRWPFARRPRAGPGGHPRLTASTWALRLSRRVRKIDAEAGGRLLPRTGWAAAGTGL</sequence>
<name>A0A919W8F0_9ACTN</name>
<proteinExistence type="predicted"/>
<organism evidence="1 2">
    <name type="scientific">Paractinoplanes toevensis</name>
    <dbReference type="NCBI Taxonomy" id="571911"/>
    <lineage>
        <taxon>Bacteria</taxon>
        <taxon>Bacillati</taxon>
        <taxon>Actinomycetota</taxon>
        <taxon>Actinomycetes</taxon>
        <taxon>Micromonosporales</taxon>
        <taxon>Micromonosporaceae</taxon>
        <taxon>Paractinoplanes</taxon>
    </lineage>
</organism>
<reference evidence="1 2" key="1">
    <citation type="submission" date="2021-03" db="EMBL/GenBank/DDBJ databases">
        <title>Whole genome shotgun sequence of Actinoplanes toevensis NBRC 105298.</title>
        <authorList>
            <person name="Komaki H."/>
            <person name="Tamura T."/>
        </authorList>
    </citation>
    <scope>NUCLEOTIDE SEQUENCE [LARGE SCALE GENOMIC DNA]</scope>
    <source>
        <strain evidence="1 2">NBRC 105298</strain>
    </source>
</reference>
<keyword evidence="2" id="KW-1185">Reference proteome</keyword>
<comment type="caution">
    <text evidence="1">The sequence shown here is derived from an EMBL/GenBank/DDBJ whole genome shotgun (WGS) entry which is preliminary data.</text>
</comment>
<gene>
    <name evidence="1" type="ORF">Ato02nite_053090</name>
</gene>
<dbReference type="AlphaFoldDB" id="A0A919W8F0"/>
<evidence type="ECO:0000313" key="1">
    <source>
        <dbReference type="EMBL" id="GIM93516.1"/>
    </source>
</evidence>